<dbReference type="GO" id="GO:0005737">
    <property type="term" value="C:cytoplasm"/>
    <property type="evidence" value="ECO:0007669"/>
    <property type="project" value="UniProtKB-SubCell"/>
</dbReference>
<name>A0A100YVI4_TRASO</name>
<dbReference type="CDD" id="cd08195">
    <property type="entry name" value="DHQS"/>
    <property type="match status" value="1"/>
</dbReference>
<dbReference type="GO" id="GO:0008652">
    <property type="term" value="P:amino acid biosynthetic process"/>
    <property type="evidence" value="ECO:0007669"/>
    <property type="project" value="UniProtKB-KW"/>
</dbReference>
<evidence type="ECO:0000256" key="3">
    <source>
        <dbReference type="ARBA" id="ARBA00001947"/>
    </source>
</evidence>
<dbReference type="Gene3D" id="3.40.50.1970">
    <property type="match status" value="1"/>
</dbReference>
<keyword evidence="15 18" id="KW-0057">Aromatic amino acid biosynthesis</keyword>
<comment type="catalytic activity">
    <reaction evidence="1 18">
        <text>7-phospho-2-dehydro-3-deoxy-D-arabino-heptonate = 3-dehydroquinate + phosphate</text>
        <dbReference type="Rhea" id="RHEA:21968"/>
        <dbReference type="ChEBI" id="CHEBI:32364"/>
        <dbReference type="ChEBI" id="CHEBI:43474"/>
        <dbReference type="ChEBI" id="CHEBI:58394"/>
        <dbReference type="EC" id="4.2.3.4"/>
    </reaction>
</comment>
<keyword evidence="17 18" id="KW-0170">Cobalt</keyword>
<accession>A0A100YVI4</accession>
<dbReference type="NCBIfam" id="TIGR01357">
    <property type="entry name" value="aroB"/>
    <property type="match status" value="1"/>
</dbReference>
<feature type="binding site" evidence="18">
    <location>
        <position position="268"/>
    </location>
    <ligand>
        <name>Zn(2+)</name>
        <dbReference type="ChEBI" id="CHEBI:29105"/>
    </ligand>
</feature>
<dbReference type="SUPFAM" id="SSF56796">
    <property type="entry name" value="Dehydroquinate synthase-like"/>
    <property type="match status" value="1"/>
</dbReference>
<keyword evidence="13 18" id="KW-0862">Zinc</keyword>
<evidence type="ECO:0000256" key="11">
    <source>
        <dbReference type="ARBA" id="ARBA00022723"/>
    </source>
</evidence>
<dbReference type="Pfam" id="PF24621">
    <property type="entry name" value="DHQS_C"/>
    <property type="match status" value="1"/>
</dbReference>
<protein>
    <recommendedName>
        <fullName evidence="8 18">3-dehydroquinate synthase</fullName>
        <shortName evidence="18">DHQS</shortName>
        <ecNumber evidence="7 18">4.2.3.4</ecNumber>
    </recommendedName>
</protein>
<evidence type="ECO:0000256" key="5">
    <source>
        <dbReference type="ARBA" id="ARBA00004661"/>
    </source>
</evidence>
<feature type="domain" description="3-dehydroquinate synthase C-terminal" evidence="20">
    <location>
        <begin position="187"/>
        <end position="326"/>
    </location>
</feature>
<feature type="domain" description="3-dehydroquinate synthase N-terminal" evidence="19">
    <location>
        <begin position="72"/>
        <end position="181"/>
    </location>
</feature>
<keyword evidence="9 18" id="KW-0963">Cytoplasm</keyword>
<evidence type="ECO:0000256" key="16">
    <source>
        <dbReference type="ARBA" id="ARBA00023239"/>
    </source>
</evidence>
<dbReference type="FunFam" id="3.40.50.1970:FF:000007">
    <property type="entry name" value="Pentafunctional AROM polypeptide"/>
    <property type="match status" value="1"/>
</dbReference>
<dbReference type="PANTHER" id="PTHR43622:SF7">
    <property type="entry name" value="3-DEHYDROQUINATE SYNTHASE, CHLOROPLASTIC"/>
    <property type="match status" value="1"/>
</dbReference>
<dbReference type="InterPro" id="IPR056179">
    <property type="entry name" value="DHQS_C"/>
</dbReference>
<dbReference type="STRING" id="1299998.AUL39_05520"/>
<dbReference type="InterPro" id="IPR030960">
    <property type="entry name" value="DHQS/DOIS_N"/>
</dbReference>
<keyword evidence="12 18" id="KW-0547">Nucleotide-binding</keyword>
<evidence type="ECO:0000313" key="21">
    <source>
        <dbReference type="EMBL" id="KUH58456.1"/>
    </source>
</evidence>
<evidence type="ECO:0000256" key="6">
    <source>
        <dbReference type="ARBA" id="ARBA00005412"/>
    </source>
</evidence>
<dbReference type="OrthoDB" id="9806583at2"/>
<organism evidence="21 22">
    <name type="scientific">Tractidigestivibacter scatoligenes</name>
    <name type="common">Olsenella scatoligenes</name>
    <dbReference type="NCBI Taxonomy" id="1299998"/>
    <lineage>
        <taxon>Bacteria</taxon>
        <taxon>Bacillati</taxon>
        <taxon>Actinomycetota</taxon>
        <taxon>Coriobacteriia</taxon>
        <taxon>Coriobacteriales</taxon>
        <taxon>Atopobiaceae</taxon>
        <taxon>Tractidigestivibacter</taxon>
    </lineage>
</organism>
<comment type="function">
    <text evidence="18">Catalyzes the conversion of 3-deoxy-D-arabino-heptulosonate 7-phosphate (DAHP) to dehydroquinate (DHQ).</text>
</comment>
<dbReference type="GO" id="GO:0000166">
    <property type="term" value="F:nucleotide binding"/>
    <property type="evidence" value="ECO:0007669"/>
    <property type="project" value="UniProtKB-KW"/>
</dbReference>
<feature type="binding site" evidence="18">
    <location>
        <position position="156"/>
    </location>
    <ligand>
        <name>NAD(+)</name>
        <dbReference type="ChEBI" id="CHEBI:57540"/>
    </ligand>
</feature>
<keyword evidence="14 18" id="KW-0520">NAD</keyword>
<dbReference type="GO" id="GO:0009423">
    <property type="term" value="P:chorismate biosynthetic process"/>
    <property type="evidence" value="ECO:0007669"/>
    <property type="project" value="UniProtKB-UniRule"/>
</dbReference>
<feature type="binding site" evidence="18">
    <location>
        <begin position="134"/>
        <end position="135"/>
    </location>
    <ligand>
        <name>NAD(+)</name>
        <dbReference type="ChEBI" id="CHEBI:57540"/>
    </ligand>
</feature>
<evidence type="ECO:0000259" key="19">
    <source>
        <dbReference type="Pfam" id="PF01761"/>
    </source>
</evidence>
<comment type="caution">
    <text evidence="18">Lacks conserved residue(s) required for the propagation of feature annotation.</text>
</comment>
<evidence type="ECO:0000256" key="4">
    <source>
        <dbReference type="ARBA" id="ARBA00004496"/>
    </source>
</evidence>
<evidence type="ECO:0000256" key="17">
    <source>
        <dbReference type="ARBA" id="ARBA00023285"/>
    </source>
</evidence>
<feature type="binding site" evidence="18">
    <location>
        <begin position="110"/>
        <end position="114"/>
    </location>
    <ligand>
        <name>NAD(+)</name>
        <dbReference type="ChEBI" id="CHEBI:57540"/>
    </ligand>
</feature>
<dbReference type="InterPro" id="IPR030963">
    <property type="entry name" value="DHQ_synth_fam"/>
</dbReference>
<comment type="caution">
    <text evidence="21">The sequence shown here is derived from an EMBL/GenBank/DDBJ whole genome shotgun (WGS) entry which is preliminary data.</text>
</comment>
<comment type="similarity">
    <text evidence="6 18">Belongs to the sugar phosphate cyclases superfamily. Dehydroquinate synthase family.</text>
</comment>
<keyword evidence="16 18" id="KW-0456">Lyase</keyword>
<evidence type="ECO:0000256" key="18">
    <source>
        <dbReference type="HAMAP-Rule" id="MF_00110"/>
    </source>
</evidence>
<comment type="cofactor">
    <cofactor evidence="3">
        <name>Zn(2+)</name>
        <dbReference type="ChEBI" id="CHEBI:29105"/>
    </cofactor>
</comment>
<dbReference type="EMBL" id="LOJF01000009">
    <property type="protein sequence ID" value="KUH58456.1"/>
    <property type="molecule type" value="Genomic_DNA"/>
</dbReference>
<dbReference type="InterPro" id="IPR016037">
    <property type="entry name" value="DHQ_synth_AroB"/>
</dbReference>
<dbReference type="Gene3D" id="1.20.1090.10">
    <property type="entry name" value="Dehydroquinate synthase-like - alpha domain"/>
    <property type="match status" value="1"/>
</dbReference>
<proteinExistence type="inferred from homology"/>
<dbReference type="PIRSF" id="PIRSF001455">
    <property type="entry name" value="DHQ_synth"/>
    <property type="match status" value="1"/>
</dbReference>
<keyword evidence="22" id="KW-1185">Reference proteome</keyword>
<dbReference type="RefSeq" id="WP_059054521.1">
    <property type="nucleotide sequence ID" value="NZ_LOJF01000009.1"/>
</dbReference>
<reference evidence="21 22" key="1">
    <citation type="submission" date="2015-12" db="EMBL/GenBank/DDBJ databases">
        <title>Draft Genome Sequence of Olsenella scatoligenes SK9K4T; a Producer of 3-Methylindole- (skatole) and 4-Methylphenol- (p-cresol) Isolated from Pig Feces.</title>
        <authorList>
            <person name="Li X."/>
            <person name="Borg B."/>
            <person name="Canibe N."/>
        </authorList>
    </citation>
    <scope>NUCLEOTIDE SEQUENCE [LARGE SCALE GENOMIC DNA]</scope>
    <source>
        <strain evidence="21 22">SK9K4</strain>
    </source>
</reference>
<comment type="subcellular location">
    <subcellularLocation>
        <location evidence="4 18">Cytoplasm</location>
    </subcellularLocation>
</comment>
<feature type="binding site" evidence="18">
    <location>
        <begin position="174"/>
        <end position="177"/>
    </location>
    <ligand>
        <name>NAD(+)</name>
        <dbReference type="ChEBI" id="CHEBI:57540"/>
    </ligand>
</feature>
<evidence type="ECO:0000256" key="2">
    <source>
        <dbReference type="ARBA" id="ARBA00001911"/>
    </source>
</evidence>
<evidence type="ECO:0000256" key="10">
    <source>
        <dbReference type="ARBA" id="ARBA00022605"/>
    </source>
</evidence>
<evidence type="ECO:0000256" key="12">
    <source>
        <dbReference type="ARBA" id="ARBA00022741"/>
    </source>
</evidence>
<comment type="pathway">
    <text evidence="5 18">Metabolic intermediate biosynthesis; chorismate biosynthesis; chorismate from D-erythrose 4-phosphate and phosphoenolpyruvate: step 2/7.</text>
</comment>
<comment type="cofactor">
    <cofactor evidence="18">
        <name>Co(2+)</name>
        <dbReference type="ChEBI" id="CHEBI:48828"/>
    </cofactor>
    <cofactor evidence="18">
        <name>Zn(2+)</name>
        <dbReference type="ChEBI" id="CHEBI:29105"/>
    </cofactor>
    <text evidence="18">Binds 1 divalent metal cation per subunit. Can use either Co(2+) or Zn(2+).</text>
</comment>
<dbReference type="EC" id="4.2.3.4" evidence="7 18"/>
<dbReference type="Pfam" id="PF01761">
    <property type="entry name" value="DHQ_synthase"/>
    <property type="match status" value="1"/>
</dbReference>
<dbReference type="GO" id="GO:0003856">
    <property type="term" value="F:3-dehydroquinate synthase activity"/>
    <property type="evidence" value="ECO:0007669"/>
    <property type="project" value="UniProtKB-UniRule"/>
</dbReference>
<feature type="binding site" evidence="18">
    <location>
        <position position="189"/>
    </location>
    <ligand>
        <name>Zn(2+)</name>
        <dbReference type="ChEBI" id="CHEBI:29105"/>
    </ligand>
</feature>
<dbReference type="PANTHER" id="PTHR43622">
    <property type="entry name" value="3-DEHYDROQUINATE SYNTHASE"/>
    <property type="match status" value="1"/>
</dbReference>
<evidence type="ECO:0000256" key="14">
    <source>
        <dbReference type="ARBA" id="ARBA00023027"/>
    </source>
</evidence>
<dbReference type="InterPro" id="IPR050071">
    <property type="entry name" value="Dehydroquinate_synthase"/>
</dbReference>
<comment type="cofactor">
    <cofactor evidence="2 18">
        <name>NAD(+)</name>
        <dbReference type="ChEBI" id="CHEBI:57540"/>
    </cofactor>
</comment>
<dbReference type="HAMAP" id="MF_00110">
    <property type="entry name" value="DHQ_synthase"/>
    <property type="match status" value="1"/>
</dbReference>
<dbReference type="Proteomes" id="UP000054078">
    <property type="component" value="Unassembled WGS sequence"/>
</dbReference>
<evidence type="ECO:0000313" key="22">
    <source>
        <dbReference type="Proteomes" id="UP000054078"/>
    </source>
</evidence>
<evidence type="ECO:0000256" key="15">
    <source>
        <dbReference type="ARBA" id="ARBA00023141"/>
    </source>
</evidence>
<dbReference type="GO" id="GO:0046872">
    <property type="term" value="F:metal ion binding"/>
    <property type="evidence" value="ECO:0007669"/>
    <property type="project" value="UniProtKB-KW"/>
</dbReference>
<dbReference type="AlphaFoldDB" id="A0A100YVI4"/>
<evidence type="ECO:0000256" key="8">
    <source>
        <dbReference type="ARBA" id="ARBA00017684"/>
    </source>
</evidence>
<evidence type="ECO:0000256" key="1">
    <source>
        <dbReference type="ARBA" id="ARBA00001393"/>
    </source>
</evidence>
<evidence type="ECO:0000256" key="9">
    <source>
        <dbReference type="ARBA" id="ARBA00022490"/>
    </source>
</evidence>
<sequence>MSETHVIPVHTPSRSYEVHVGRGLLGSAGSLVAKACPKVTHVALVSDSNVAPLYAKPVEESLGAAGIAVSTIIFPAGEEHKRLSTLGDILERMAQAGLTRSDAVVAVGGGVTGDMAGLAAALYQRGIQVVQVPTSLLAMVDSSVGGKTAVDLEAGKNLAGAFLQPSLVVADIDCLATVSPELLRDSCGEMIKHGVLADEKLFDQLREDPVCAPGFDPDKLVDIVARNVQIKRDVVDADEQEHGRRQTLNLGHTIGHAIEAASNFRLGHGSCVAAGLCCVARASARLGWCEQNVADRIVACVEAYGLPTNTDIDHETLLEYAARDKKRRSDGVTLVVPTRIGAVELRKVSLEELRHVIDLGCGE</sequence>
<evidence type="ECO:0000256" key="13">
    <source>
        <dbReference type="ARBA" id="ARBA00022833"/>
    </source>
</evidence>
<evidence type="ECO:0000259" key="20">
    <source>
        <dbReference type="Pfam" id="PF24621"/>
    </source>
</evidence>
<feature type="binding site" evidence="18">
    <location>
        <position position="147"/>
    </location>
    <ligand>
        <name>NAD(+)</name>
        <dbReference type="ChEBI" id="CHEBI:57540"/>
    </ligand>
</feature>
<dbReference type="UniPathway" id="UPA00053">
    <property type="reaction ID" value="UER00085"/>
</dbReference>
<evidence type="ECO:0000256" key="7">
    <source>
        <dbReference type="ARBA" id="ARBA00013031"/>
    </source>
</evidence>
<keyword evidence="10 18" id="KW-0028">Amino-acid biosynthesis</keyword>
<dbReference type="GO" id="GO:0009073">
    <property type="term" value="P:aromatic amino acid family biosynthetic process"/>
    <property type="evidence" value="ECO:0007669"/>
    <property type="project" value="UniProtKB-KW"/>
</dbReference>
<gene>
    <name evidence="18" type="primary">aroB</name>
    <name evidence="21" type="ORF">AUL39_05520</name>
</gene>
<feature type="binding site" evidence="18">
    <location>
        <position position="252"/>
    </location>
    <ligand>
        <name>Zn(2+)</name>
        <dbReference type="ChEBI" id="CHEBI:29105"/>
    </ligand>
</feature>
<keyword evidence="11 18" id="KW-0479">Metal-binding</keyword>